<sequence>MRRIKIIPTVLVVGVVLISAIFLFSTVNAKSPPLLEGARLIEPSAGSVISGAVPFEADLADGSPDDDTVVAFTIYRKLGGAPEEGRFCFLSPTATHVSGTDRWRVDSVDTTKVTGNCSSSLVGWGTVFVPEDGTYRFGLWVDGTEYVTEQEITVENGVITPEEPTVNRNTNTDTNQNSNSGTNNSNTNLNTGNINTNSGGNVNTNQNTNTPVNSGGLATNANTNTGATNNTNSQPPENSQLPEEQSPSISFLKPSSGATVSENVEVAVAVDNAPNIQEVVYSVYSRSVWYTIGRASASGTMWSLSWDTRALPDGVVYGVMRAYLTDGRIYASEIRQFTIANSGAEPTNENENTNVSPPGSSNTNIPPDGTDGVSGPPVPDTDNDGISDEEEIIRGTDPHVPGVIVRRGRTFTLLPASQPISSGDTDDTIRVVKVIGPGIVTDNDSEEIQEQYIFSGVGLPLDYLSLFVYSDNPFVAPVQVNGIGTWITPLNVQLETGEHTAYVAVVNNKGKVVRKSQPFAFTVDPDALKRSQKIEIPWLWIGIGAAVLAGLVTGGFFFMRKAEKGVKGE</sequence>
<evidence type="ECO:0000313" key="7">
    <source>
        <dbReference type="EMBL" id="OGY83980.1"/>
    </source>
</evidence>
<feature type="region of interest" description="Disordered" evidence="5">
    <location>
        <begin position="342"/>
        <end position="396"/>
    </location>
</feature>
<evidence type="ECO:0000256" key="6">
    <source>
        <dbReference type="SAM" id="Phobius"/>
    </source>
</evidence>
<dbReference type="InterPro" id="IPR059100">
    <property type="entry name" value="TSP3_bac"/>
</dbReference>
<keyword evidence="3" id="KW-0732">Signal</keyword>
<organism evidence="7 8">
    <name type="scientific">Candidatus Kerfeldbacteria bacterium RIFCSPLOWO2_01_FULL_48_11</name>
    <dbReference type="NCBI Taxonomy" id="1798543"/>
    <lineage>
        <taxon>Bacteria</taxon>
        <taxon>Candidatus Kerfeldiibacteriota</taxon>
    </lineage>
</organism>
<dbReference type="STRING" id="1798543.A2898_01755"/>
<name>A0A1G2B6V2_9BACT</name>
<comment type="subcellular location">
    <subcellularLocation>
        <location evidence="1">Secreted</location>
    </subcellularLocation>
</comment>
<dbReference type="Proteomes" id="UP000179164">
    <property type="component" value="Unassembled WGS sequence"/>
</dbReference>
<feature type="region of interest" description="Disordered" evidence="5">
    <location>
        <begin position="152"/>
        <end position="256"/>
    </location>
</feature>
<evidence type="ECO:0000256" key="4">
    <source>
        <dbReference type="ARBA" id="ARBA00022837"/>
    </source>
</evidence>
<feature type="compositionally biased region" description="Polar residues" evidence="5">
    <location>
        <begin position="342"/>
        <end position="365"/>
    </location>
</feature>
<proteinExistence type="predicted"/>
<evidence type="ECO:0000256" key="2">
    <source>
        <dbReference type="ARBA" id="ARBA00022525"/>
    </source>
</evidence>
<evidence type="ECO:0000256" key="5">
    <source>
        <dbReference type="SAM" id="MobiDB-lite"/>
    </source>
</evidence>
<keyword evidence="6" id="KW-0812">Transmembrane</keyword>
<keyword evidence="6" id="KW-0472">Membrane</keyword>
<keyword evidence="6" id="KW-1133">Transmembrane helix</keyword>
<feature type="compositionally biased region" description="Low complexity" evidence="5">
    <location>
        <begin position="166"/>
        <end position="232"/>
    </location>
</feature>
<evidence type="ECO:0008006" key="9">
    <source>
        <dbReference type="Google" id="ProtNLM"/>
    </source>
</evidence>
<accession>A0A1G2B6V2</accession>
<evidence type="ECO:0000256" key="1">
    <source>
        <dbReference type="ARBA" id="ARBA00004613"/>
    </source>
</evidence>
<feature type="transmembrane region" description="Helical" evidence="6">
    <location>
        <begin position="538"/>
        <end position="559"/>
    </location>
</feature>
<reference evidence="7 8" key="1">
    <citation type="journal article" date="2016" name="Nat. Commun.">
        <title>Thousands of microbial genomes shed light on interconnected biogeochemical processes in an aquifer system.</title>
        <authorList>
            <person name="Anantharaman K."/>
            <person name="Brown C.T."/>
            <person name="Hug L.A."/>
            <person name="Sharon I."/>
            <person name="Castelle C.J."/>
            <person name="Probst A.J."/>
            <person name="Thomas B.C."/>
            <person name="Singh A."/>
            <person name="Wilkins M.J."/>
            <person name="Karaoz U."/>
            <person name="Brodie E.L."/>
            <person name="Williams K.H."/>
            <person name="Hubbard S.S."/>
            <person name="Banfield J.F."/>
        </authorList>
    </citation>
    <scope>NUCLEOTIDE SEQUENCE [LARGE SCALE GENOMIC DNA]</scope>
</reference>
<feature type="compositionally biased region" description="Acidic residues" evidence="5">
    <location>
        <begin position="381"/>
        <end position="391"/>
    </location>
</feature>
<dbReference type="AlphaFoldDB" id="A0A1G2B6V2"/>
<gene>
    <name evidence="7" type="ORF">A2898_01755</name>
</gene>
<feature type="compositionally biased region" description="Polar residues" evidence="5">
    <location>
        <begin position="233"/>
        <end position="249"/>
    </location>
</feature>
<dbReference type="EMBL" id="MHKE01000012">
    <property type="protein sequence ID" value="OGY83980.1"/>
    <property type="molecule type" value="Genomic_DNA"/>
</dbReference>
<protein>
    <recommendedName>
        <fullName evidence="9">Bacterial Ig-like domain-containing protein</fullName>
    </recommendedName>
</protein>
<keyword evidence="4" id="KW-0106">Calcium</keyword>
<evidence type="ECO:0000313" key="8">
    <source>
        <dbReference type="Proteomes" id="UP000179164"/>
    </source>
</evidence>
<dbReference type="Pfam" id="PF18884">
    <property type="entry name" value="TSP3_bac"/>
    <property type="match status" value="1"/>
</dbReference>
<evidence type="ECO:0000256" key="3">
    <source>
        <dbReference type="ARBA" id="ARBA00022729"/>
    </source>
</evidence>
<keyword evidence="2" id="KW-0964">Secreted</keyword>
<comment type="caution">
    <text evidence="7">The sequence shown here is derived from an EMBL/GenBank/DDBJ whole genome shotgun (WGS) entry which is preliminary data.</text>
</comment>